<comment type="caution">
    <text evidence="7">The sequence shown here is derived from an EMBL/GenBank/DDBJ whole genome shotgun (WGS) entry which is preliminary data.</text>
</comment>
<accession>A0A846WPS2</accession>
<keyword evidence="7" id="KW-0378">Hydrolase</keyword>
<dbReference type="InterPro" id="IPR003593">
    <property type="entry name" value="AAA+_ATPase"/>
</dbReference>
<name>A0A846WPS2_9ACTN</name>
<dbReference type="InterPro" id="IPR001270">
    <property type="entry name" value="ClpA/B"/>
</dbReference>
<keyword evidence="7" id="KW-0645">Protease</keyword>
<dbReference type="PANTHER" id="PTHR11638">
    <property type="entry name" value="ATP-DEPENDENT CLP PROTEASE"/>
    <property type="match status" value="1"/>
</dbReference>
<dbReference type="InterPro" id="IPR050130">
    <property type="entry name" value="ClpA_ClpB"/>
</dbReference>
<dbReference type="Gene3D" id="3.40.50.300">
    <property type="entry name" value="P-loop containing nucleotide triphosphate hydrolases"/>
    <property type="match status" value="1"/>
</dbReference>
<dbReference type="RefSeq" id="WP_006370638.1">
    <property type="nucleotide sequence ID" value="NZ_JAAXPC010000011.1"/>
</dbReference>
<evidence type="ECO:0000313" key="8">
    <source>
        <dbReference type="Proteomes" id="UP000563898"/>
    </source>
</evidence>
<proteinExistence type="predicted"/>
<feature type="domain" description="AAA+ ATPase" evidence="5">
    <location>
        <begin position="72"/>
        <end position="221"/>
    </location>
</feature>
<evidence type="ECO:0000256" key="1">
    <source>
        <dbReference type="ARBA" id="ARBA00022741"/>
    </source>
</evidence>
<dbReference type="InterPro" id="IPR019489">
    <property type="entry name" value="Clp_ATPase_C"/>
</dbReference>
<dbReference type="AlphaFoldDB" id="A0A846WPS2"/>
<dbReference type="GO" id="GO:0006508">
    <property type="term" value="P:proteolysis"/>
    <property type="evidence" value="ECO:0007669"/>
    <property type="project" value="UniProtKB-KW"/>
</dbReference>
<evidence type="ECO:0000259" key="6">
    <source>
        <dbReference type="SMART" id="SM01086"/>
    </source>
</evidence>
<dbReference type="InterPro" id="IPR003959">
    <property type="entry name" value="ATPase_AAA_core"/>
</dbReference>
<evidence type="ECO:0000313" key="7">
    <source>
        <dbReference type="EMBL" id="NKY03612.1"/>
    </source>
</evidence>
<feature type="region of interest" description="Disordered" evidence="4">
    <location>
        <begin position="355"/>
        <end position="374"/>
    </location>
</feature>
<evidence type="ECO:0000256" key="2">
    <source>
        <dbReference type="ARBA" id="ARBA00022840"/>
    </source>
</evidence>
<feature type="domain" description="Clp ATPase C-terminal" evidence="6">
    <location>
        <begin position="260"/>
        <end position="351"/>
    </location>
</feature>
<dbReference type="Proteomes" id="UP000563898">
    <property type="component" value="Unassembled WGS sequence"/>
</dbReference>
<dbReference type="SUPFAM" id="SSF52540">
    <property type="entry name" value="P-loop containing nucleoside triphosphate hydrolases"/>
    <property type="match status" value="1"/>
</dbReference>
<dbReference type="GO" id="GO:0016887">
    <property type="term" value="F:ATP hydrolysis activity"/>
    <property type="evidence" value="ECO:0007669"/>
    <property type="project" value="InterPro"/>
</dbReference>
<organism evidence="7 8">
    <name type="scientific">Gordonia polyisoprenivorans</name>
    <dbReference type="NCBI Taxonomy" id="84595"/>
    <lineage>
        <taxon>Bacteria</taxon>
        <taxon>Bacillati</taxon>
        <taxon>Actinomycetota</taxon>
        <taxon>Actinomycetes</taxon>
        <taxon>Mycobacteriales</taxon>
        <taxon>Gordoniaceae</taxon>
        <taxon>Gordonia</taxon>
    </lineage>
</organism>
<reference evidence="7 8" key="1">
    <citation type="submission" date="2020-04" db="EMBL/GenBank/DDBJ databases">
        <title>MicrobeNet Type strains.</title>
        <authorList>
            <person name="Nicholson A.C."/>
        </authorList>
    </citation>
    <scope>NUCLEOTIDE SEQUENCE [LARGE SCALE GENOMIC DNA]</scope>
    <source>
        <strain evidence="7 8">ATCC BAA-14</strain>
    </source>
</reference>
<dbReference type="GO" id="GO:0008233">
    <property type="term" value="F:peptidase activity"/>
    <property type="evidence" value="ECO:0007669"/>
    <property type="project" value="UniProtKB-KW"/>
</dbReference>
<dbReference type="CDD" id="cd19499">
    <property type="entry name" value="RecA-like_ClpB_Hsp104-like"/>
    <property type="match status" value="1"/>
</dbReference>
<protein>
    <submittedName>
        <fullName evidence="7">ATP-dependent Clp protease ATP-binding subunit</fullName>
    </submittedName>
</protein>
<dbReference type="GO" id="GO:0034605">
    <property type="term" value="P:cellular response to heat"/>
    <property type="evidence" value="ECO:0007669"/>
    <property type="project" value="TreeGrafter"/>
</dbReference>
<dbReference type="Pfam" id="PF07724">
    <property type="entry name" value="AAA_2"/>
    <property type="match status" value="1"/>
</dbReference>
<dbReference type="GO" id="GO:0005737">
    <property type="term" value="C:cytoplasm"/>
    <property type="evidence" value="ECO:0007669"/>
    <property type="project" value="TreeGrafter"/>
</dbReference>
<dbReference type="PRINTS" id="PR00300">
    <property type="entry name" value="CLPPROTEASEA"/>
</dbReference>
<gene>
    <name evidence="7" type="ORF">HGA05_18755</name>
</gene>
<feature type="compositionally biased region" description="Polar residues" evidence="4">
    <location>
        <begin position="363"/>
        <end position="374"/>
    </location>
</feature>
<dbReference type="GO" id="GO:0005524">
    <property type="term" value="F:ATP binding"/>
    <property type="evidence" value="ECO:0007669"/>
    <property type="project" value="UniProtKB-KW"/>
</dbReference>
<dbReference type="SMART" id="SM00382">
    <property type="entry name" value="AAA"/>
    <property type="match status" value="1"/>
</dbReference>
<keyword evidence="1" id="KW-0547">Nucleotide-binding</keyword>
<sequence>MSGYLARKVDDINSGQQLSPARNRAFRMGRASSPGQLSSALRSAIIGQDEAIDSVVRALTIAAAGIGDPRRPIASLLFVGPTGVGKTELARRLAAEITGDADKLCRIDMNTLAQEHYAASLSGAPPGYSGAKEQFTLFDRELVEGYASRPGIVLFDEVEKAHTTVLRSLLQILDSGTLRLAAGNSTIDFRNAIVLLTSNLGSAEIAAHHRARSRGWRRRLPMPGSLRRDAGSDAVDRAVEEFFDPELYNRFDEIVRFDPIGAQVAAAIVDVELRRLTAQLAARQIRWEPDDPLRSHLARIGFDPVYGARDLARTLRMHLHAPLAEAIVSWDREPGTALRMRTSVDSGKISVAIEPVSPEPLSGPTNSTPVNGQT</sequence>
<keyword evidence="2 7" id="KW-0067">ATP-binding</keyword>
<keyword evidence="3" id="KW-0143">Chaperone</keyword>
<evidence type="ECO:0000256" key="4">
    <source>
        <dbReference type="SAM" id="MobiDB-lite"/>
    </source>
</evidence>
<dbReference type="InterPro" id="IPR027417">
    <property type="entry name" value="P-loop_NTPase"/>
</dbReference>
<dbReference type="SMART" id="SM01086">
    <property type="entry name" value="ClpB_D2-small"/>
    <property type="match status" value="1"/>
</dbReference>
<dbReference type="Gene3D" id="1.10.8.60">
    <property type="match status" value="1"/>
</dbReference>
<evidence type="ECO:0000259" key="5">
    <source>
        <dbReference type="SMART" id="SM00382"/>
    </source>
</evidence>
<dbReference type="Pfam" id="PF10431">
    <property type="entry name" value="ClpB_D2-small"/>
    <property type="match status" value="1"/>
</dbReference>
<evidence type="ECO:0000256" key="3">
    <source>
        <dbReference type="ARBA" id="ARBA00023186"/>
    </source>
</evidence>
<dbReference type="EMBL" id="JAAXPC010000011">
    <property type="protein sequence ID" value="NKY03612.1"/>
    <property type="molecule type" value="Genomic_DNA"/>
</dbReference>
<dbReference type="PANTHER" id="PTHR11638:SF18">
    <property type="entry name" value="HEAT SHOCK PROTEIN 104"/>
    <property type="match status" value="1"/>
</dbReference>